<proteinExistence type="predicted"/>
<name>A0A099J105_9MICO</name>
<dbReference type="RefSeq" id="WP_035839938.1">
    <property type="nucleotide sequence ID" value="NZ_JACHBQ010000001.1"/>
</dbReference>
<evidence type="ECO:0000313" key="4">
    <source>
        <dbReference type="Proteomes" id="UP000561726"/>
    </source>
</evidence>
<reference evidence="1 3" key="1">
    <citation type="submission" date="2014-08" db="EMBL/GenBank/DDBJ databases">
        <authorList>
            <person name="Sisinthy S."/>
        </authorList>
    </citation>
    <scope>NUCLEOTIDE SEQUENCE [LARGE SCALE GENOMIC DNA]</scope>
    <source>
        <strain evidence="1 3">RuG17</strain>
    </source>
</reference>
<evidence type="ECO:0000313" key="3">
    <source>
        <dbReference type="Proteomes" id="UP000029864"/>
    </source>
</evidence>
<organism evidence="1 3">
    <name type="scientific">Cryobacterium roopkundense</name>
    <dbReference type="NCBI Taxonomy" id="1001240"/>
    <lineage>
        <taxon>Bacteria</taxon>
        <taxon>Bacillati</taxon>
        <taxon>Actinomycetota</taxon>
        <taxon>Actinomycetes</taxon>
        <taxon>Micrococcales</taxon>
        <taxon>Microbacteriaceae</taxon>
        <taxon>Cryobacterium</taxon>
    </lineage>
</organism>
<protein>
    <submittedName>
        <fullName evidence="1">Uncharacterized protein</fullName>
    </submittedName>
</protein>
<dbReference type="Proteomes" id="UP000029864">
    <property type="component" value="Unassembled WGS sequence"/>
</dbReference>
<accession>A0A099J105</accession>
<keyword evidence="3" id="KW-1185">Reference proteome</keyword>
<dbReference type="AlphaFoldDB" id="A0A099J105"/>
<evidence type="ECO:0000313" key="2">
    <source>
        <dbReference type="EMBL" id="MBB5641413.1"/>
    </source>
</evidence>
<dbReference type="EMBL" id="JACHBQ010000001">
    <property type="protein sequence ID" value="MBB5641413.1"/>
    <property type="molecule type" value="Genomic_DNA"/>
</dbReference>
<dbReference type="eggNOG" id="ENOG50320T8">
    <property type="taxonomic scope" value="Bacteria"/>
</dbReference>
<evidence type="ECO:0000313" key="1">
    <source>
        <dbReference type="EMBL" id="KGJ71850.1"/>
    </source>
</evidence>
<sequence length="280" mass="29081">MRRKNLVILTVAVTTVVLMGVGSLAAVHRNDSIVAAQHGYNVALSAYHSAQDEASADLKSSQAAIASARETLQTSAGHVASEEPRTALATALTEAEARLVAEADRLSLAERTAASAPESDSSLFAPGDGLTQAATTLSRLSVKADSPTIAETLVAPEQAVLDSMAAWRSTLYTNHVQAVGWIPELDQCLGSVDITAHYAGVAAIAEHWSCGGKNFPDDAGTVIALTGVHSGIYRVDGIVAMLNSSRNGVGDLPRGHDLLYQTCQNGQGATMSFTALTKIG</sequence>
<dbReference type="Proteomes" id="UP000561726">
    <property type="component" value="Unassembled WGS sequence"/>
</dbReference>
<dbReference type="OrthoDB" id="5110209at2"/>
<dbReference type="EMBL" id="JPXF01000123">
    <property type="protein sequence ID" value="KGJ71850.1"/>
    <property type="molecule type" value="Genomic_DNA"/>
</dbReference>
<reference evidence="2 4" key="2">
    <citation type="submission" date="2020-08" db="EMBL/GenBank/DDBJ databases">
        <title>Sequencing the genomes of 1000 actinobacteria strains.</title>
        <authorList>
            <person name="Klenk H.-P."/>
        </authorList>
    </citation>
    <scope>NUCLEOTIDE SEQUENCE [LARGE SCALE GENOMIC DNA]</scope>
    <source>
        <strain evidence="2 4">DSM 21065</strain>
    </source>
</reference>
<gene>
    <name evidence="2" type="ORF">BJ997_001961</name>
    <name evidence="1" type="ORF">GY21_19375</name>
</gene>
<comment type="caution">
    <text evidence="1">The sequence shown here is derived from an EMBL/GenBank/DDBJ whole genome shotgun (WGS) entry which is preliminary data.</text>
</comment>